<dbReference type="AlphaFoldDB" id="L9KRZ3"/>
<evidence type="ECO:0000313" key="3">
    <source>
        <dbReference type="EMBL" id="ELW63957.1"/>
    </source>
</evidence>
<feature type="region of interest" description="Disordered" evidence="2">
    <location>
        <begin position="1"/>
        <end position="63"/>
    </location>
</feature>
<dbReference type="STRING" id="246437.L9KRZ3"/>
<dbReference type="EMBL" id="KB320757">
    <property type="protein sequence ID" value="ELW63957.1"/>
    <property type="molecule type" value="Genomic_DNA"/>
</dbReference>
<dbReference type="PANTHER" id="PTHR28632">
    <property type="entry name" value="TRANSLATION MACHINERY-ASSOCIATED PROTEIN 7"/>
    <property type="match status" value="1"/>
</dbReference>
<name>L9KRZ3_TUPCH</name>
<comment type="similarity">
    <text evidence="1">Belongs to the TMA7 family.</text>
</comment>
<dbReference type="Pfam" id="PF09072">
    <property type="entry name" value="TMA7"/>
    <property type="match status" value="1"/>
</dbReference>
<feature type="compositionally biased region" description="Basic and acidic residues" evidence="2">
    <location>
        <begin position="18"/>
        <end position="41"/>
    </location>
</feature>
<gene>
    <name evidence="3" type="ORF">TREES_T100003058</name>
</gene>
<reference evidence="4" key="2">
    <citation type="journal article" date="2013" name="Nat. Commun.">
        <title>Genome of the Chinese tree shrew.</title>
        <authorList>
            <person name="Fan Y."/>
            <person name="Huang Z.Y."/>
            <person name="Cao C.C."/>
            <person name="Chen C.S."/>
            <person name="Chen Y.X."/>
            <person name="Fan D.D."/>
            <person name="He J."/>
            <person name="Hou H.L."/>
            <person name="Hu L."/>
            <person name="Hu X.T."/>
            <person name="Jiang X.T."/>
            <person name="Lai R."/>
            <person name="Lang Y.S."/>
            <person name="Liang B."/>
            <person name="Liao S.G."/>
            <person name="Mu D."/>
            <person name="Ma Y.Y."/>
            <person name="Niu Y.Y."/>
            <person name="Sun X.Q."/>
            <person name="Xia J.Q."/>
            <person name="Xiao J."/>
            <person name="Xiong Z.Q."/>
            <person name="Xu L."/>
            <person name="Yang L."/>
            <person name="Zhang Y."/>
            <person name="Zhao W."/>
            <person name="Zhao X.D."/>
            <person name="Zheng Y.T."/>
            <person name="Zhou J.M."/>
            <person name="Zhu Y.B."/>
            <person name="Zhang G.J."/>
            <person name="Wang J."/>
            <person name="Yao Y.G."/>
        </authorList>
    </citation>
    <scope>NUCLEOTIDE SEQUENCE [LARGE SCALE GENOMIC DNA]</scope>
</reference>
<accession>L9KRZ3</accession>
<dbReference type="InterPro" id="IPR015157">
    <property type="entry name" value="TMA7"/>
</dbReference>
<organism evidence="3 4">
    <name type="scientific">Tupaia chinensis</name>
    <name type="common">Chinese tree shrew</name>
    <name type="synonym">Tupaia belangeri chinensis</name>
    <dbReference type="NCBI Taxonomy" id="246437"/>
    <lineage>
        <taxon>Eukaryota</taxon>
        <taxon>Metazoa</taxon>
        <taxon>Chordata</taxon>
        <taxon>Craniata</taxon>
        <taxon>Vertebrata</taxon>
        <taxon>Euteleostomi</taxon>
        <taxon>Mammalia</taxon>
        <taxon>Eutheria</taxon>
        <taxon>Euarchontoglires</taxon>
        <taxon>Scandentia</taxon>
        <taxon>Tupaiidae</taxon>
        <taxon>Tupaia</taxon>
    </lineage>
</organism>
<proteinExistence type="inferred from homology"/>
<keyword evidence="4" id="KW-1185">Reference proteome</keyword>
<sequence>MMPGCQGGKKPLKQPKKQAKEDKAFKQKQKEEQKKLEELKVKAAGKGPLASGGIKKSGKNFSPKSKVKASLTELLLSSLSPSLKTGGPMAIPFYGERLQT</sequence>
<evidence type="ECO:0000313" key="4">
    <source>
        <dbReference type="Proteomes" id="UP000011518"/>
    </source>
</evidence>
<dbReference type="Proteomes" id="UP000011518">
    <property type="component" value="Unassembled WGS sequence"/>
</dbReference>
<evidence type="ECO:0000256" key="2">
    <source>
        <dbReference type="SAM" id="MobiDB-lite"/>
    </source>
</evidence>
<evidence type="ECO:0000256" key="1">
    <source>
        <dbReference type="ARBA" id="ARBA00006631"/>
    </source>
</evidence>
<protein>
    <submittedName>
        <fullName evidence="3">Coiled-coil domain-containing protein 72</fullName>
    </submittedName>
</protein>
<dbReference type="InParanoid" id="L9KRZ3"/>
<reference evidence="4" key="1">
    <citation type="submission" date="2012-07" db="EMBL/GenBank/DDBJ databases">
        <title>Genome of the Chinese tree shrew, a rising model animal genetically related to primates.</title>
        <authorList>
            <person name="Zhang G."/>
            <person name="Fan Y."/>
            <person name="Yao Y."/>
            <person name="Huang Z."/>
        </authorList>
    </citation>
    <scope>NUCLEOTIDE SEQUENCE [LARGE SCALE GENOMIC DNA]</scope>
</reference>